<organism evidence="1 2">
    <name type="scientific">Suillus plorans</name>
    <dbReference type="NCBI Taxonomy" id="116603"/>
    <lineage>
        <taxon>Eukaryota</taxon>
        <taxon>Fungi</taxon>
        <taxon>Dikarya</taxon>
        <taxon>Basidiomycota</taxon>
        <taxon>Agaricomycotina</taxon>
        <taxon>Agaricomycetes</taxon>
        <taxon>Agaricomycetidae</taxon>
        <taxon>Boletales</taxon>
        <taxon>Suillineae</taxon>
        <taxon>Suillaceae</taxon>
        <taxon>Suillus</taxon>
    </lineage>
</organism>
<evidence type="ECO:0000313" key="2">
    <source>
        <dbReference type="Proteomes" id="UP000719766"/>
    </source>
</evidence>
<dbReference type="AlphaFoldDB" id="A0A9P7ANI0"/>
<protein>
    <submittedName>
        <fullName evidence="1">Uncharacterized protein</fullName>
    </submittedName>
</protein>
<reference evidence="1" key="1">
    <citation type="journal article" date="2020" name="New Phytol.">
        <title>Comparative genomics reveals dynamic genome evolution in host specialist ectomycorrhizal fungi.</title>
        <authorList>
            <person name="Lofgren L.A."/>
            <person name="Nguyen N.H."/>
            <person name="Vilgalys R."/>
            <person name="Ruytinx J."/>
            <person name="Liao H.L."/>
            <person name="Branco S."/>
            <person name="Kuo A."/>
            <person name="LaButti K."/>
            <person name="Lipzen A."/>
            <person name="Andreopoulos W."/>
            <person name="Pangilinan J."/>
            <person name="Riley R."/>
            <person name="Hundley H."/>
            <person name="Na H."/>
            <person name="Barry K."/>
            <person name="Grigoriev I.V."/>
            <person name="Stajich J.E."/>
            <person name="Kennedy P.G."/>
        </authorList>
    </citation>
    <scope>NUCLEOTIDE SEQUENCE</scope>
    <source>
        <strain evidence="1">S12</strain>
    </source>
</reference>
<evidence type="ECO:0000313" key="1">
    <source>
        <dbReference type="EMBL" id="KAG1793002.1"/>
    </source>
</evidence>
<dbReference type="EMBL" id="JABBWE010000033">
    <property type="protein sequence ID" value="KAG1793002.1"/>
    <property type="molecule type" value="Genomic_DNA"/>
</dbReference>
<dbReference type="PANTHER" id="PTHR10622:SF10">
    <property type="entry name" value="HET DOMAIN-CONTAINING PROTEIN"/>
    <property type="match status" value="1"/>
</dbReference>
<proteinExistence type="predicted"/>
<dbReference type="RefSeq" id="XP_041159539.1">
    <property type="nucleotide sequence ID" value="XM_041308622.1"/>
</dbReference>
<dbReference type="PANTHER" id="PTHR10622">
    <property type="entry name" value="HET DOMAIN-CONTAINING PROTEIN"/>
    <property type="match status" value="1"/>
</dbReference>
<dbReference type="GeneID" id="64602386"/>
<name>A0A9P7ANI0_9AGAM</name>
<accession>A0A9P7ANI0</accession>
<keyword evidence="2" id="KW-1185">Reference proteome</keyword>
<gene>
    <name evidence="1" type="ORF">HD556DRAFT_1480511</name>
</gene>
<sequence length="148" mass="17156">MRGMSLYTGALARSVWNEHGWTFQEFVAPKVVIFYRKDWTLYLDDRSPNHKESPEIIKELEDATGIDAQTLVTFRPGMSSAREKLQWASKCVTTVQEDVAYSLFGISGISLPVIYCRSMMQRGTSVVLEFRLWKSGRSRRFFFSLFHQ</sequence>
<dbReference type="Proteomes" id="UP000719766">
    <property type="component" value="Unassembled WGS sequence"/>
</dbReference>
<dbReference type="OrthoDB" id="674604at2759"/>
<comment type="caution">
    <text evidence="1">The sequence shown here is derived from an EMBL/GenBank/DDBJ whole genome shotgun (WGS) entry which is preliminary data.</text>
</comment>